<organism evidence="1 2">
    <name type="scientific">Aminipila terrae</name>
    <dbReference type="NCBI Taxonomy" id="2697030"/>
    <lineage>
        <taxon>Bacteria</taxon>
        <taxon>Bacillati</taxon>
        <taxon>Bacillota</taxon>
        <taxon>Clostridia</taxon>
        <taxon>Peptostreptococcales</taxon>
        <taxon>Anaerovoracaceae</taxon>
        <taxon>Aminipila</taxon>
    </lineage>
</organism>
<dbReference type="KEGG" id="amic:Ami3637_08815"/>
<name>A0A6P1MFF8_9FIRM</name>
<keyword evidence="2" id="KW-1185">Reference proteome</keyword>
<gene>
    <name evidence="1" type="ORF">Ami3637_08815</name>
</gene>
<dbReference type="Proteomes" id="UP000463883">
    <property type="component" value="Chromosome"/>
</dbReference>
<evidence type="ECO:0000313" key="2">
    <source>
        <dbReference type="Proteomes" id="UP000463883"/>
    </source>
</evidence>
<evidence type="ECO:0000313" key="1">
    <source>
        <dbReference type="EMBL" id="QHI72481.1"/>
    </source>
</evidence>
<proteinExistence type="predicted"/>
<reference evidence="1 2" key="1">
    <citation type="submission" date="2020-01" db="EMBL/GenBank/DDBJ databases">
        <title>Genomic analysis of Aminipila sp. CBA3637.</title>
        <authorList>
            <person name="Kim Y.B."/>
            <person name="Roh S.W."/>
        </authorList>
    </citation>
    <scope>NUCLEOTIDE SEQUENCE [LARGE SCALE GENOMIC DNA]</scope>
    <source>
        <strain evidence="1 2">CBA3637</strain>
    </source>
</reference>
<dbReference type="AlphaFoldDB" id="A0A6P1MFF8"/>
<sequence length="82" mass="9710">MNLKKIFTYLTVGLLLSSTNYILNENNMVYASSSELNAPTENSKIIYRAAETEWRFRTVNGKGQKRLWSITYNKWLTNWKWV</sequence>
<protein>
    <submittedName>
        <fullName evidence="1">Uncharacterized protein</fullName>
    </submittedName>
</protein>
<dbReference type="EMBL" id="CP047591">
    <property type="protein sequence ID" value="QHI72481.1"/>
    <property type="molecule type" value="Genomic_DNA"/>
</dbReference>
<dbReference type="RefSeq" id="WP_162362249.1">
    <property type="nucleotide sequence ID" value="NZ_CP047591.1"/>
</dbReference>
<accession>A0A6P1MFF8</accession>